<protein>
    <submittedName>
        <fullName evidence="2">Uncharacterized protein</fullName>
    </submittedName>
</protein>
<evidence type="ECO:0000313" key="2">
    <source>
        <dbReference type="EMBL" id="QFU83299.1"/>
    </source>
</evidence>
<dbReference type="RefSeq" id="WP_152942082.1">
    <property type="nucleotide sequence ID" value="NZ_CP045488.1"/>
</dbReference>
<dbReference type="GeneID" id="42301882"/>
<evidence type="ECO:0000313" key="3">
    <source>
        <dbReference type="Proteomes" id="UP000326170"/>
    </source>
</evidence>
<name>A0A5P9P563_9EURY</name>
<feature type="transmembrane region" description="Helical" evidence="1">
    <location>
        <begin position="16"/>
        <end position="35"/>
    </location>
</feature>
<proteinExistence type="predicted"/>
<keyword evidence="1" id="KW-1133">Transmembrane helix</keyword>
<dbReference type="AlphaFoldDB" id="A0A5P9P563"/>
<dbReference type="EMBL" id="CP045488">
    <property type="protein sequence ID" value="QFU83299.1"/>
    <property type="molecule type" value="Genomic_DNA"/>
</dbReference>
<keyword evidence="1" id="KW-0812">Transmembrane</keyword>
<keyword evidence="1" id="KW-0472">Membrane</keyword>
<feature type="transmembrane region" description="Helical" evidence="1">
    <location>
        <begin position="110"/>
        <end position="126"/>
    </location>
</feature>
<reference evidence="2 3" key="1">
    <citation type="journal article" date="2007" name="Int. J. Syst. Evol. Microbiol.">
        <title>Natronorubrum sulfidifaciens sp. nov., an extremely haloalkaliphilic archaeon isolated from Aiding salt lake in Xin-Jiang, China.</title>
        <authorList>
            <person name="Cui H.L."/>
            <person name="Tohty D."/>
            <person name="Liu H.C."/>
            <person name="Liu S.J."/>
            <person name="Oren A."/>
            <person name="Zhou P.J."/>
        </authorList>
    </citation>
    <scope>NUCLEOTIDE SEQUENCE [LARGE SCALE GENOMIC DNA]</scope>
    <source>
        <strain evidence="2 3">7-3</strain>
    </source>
</reference>
<feature type="transmembrane region" description="Helical" evidence="1">
    <location>
        <begin position="47"/>
        <end position="66"/>
    </location>
</feature>
<feature type="transmembrane region" description="Helical" evidence="1">
    <location>
        <begin position="87"/>
        <end position="104"/>
    </location>
</feature>
<accession>A0A5P9P563</accession>
<keyword evidence="3" id="KW-1185">Reference proteome</keyword>
<evidence type="ECO:0000256" key="1">
    <source>
        <dbReference type="SAM" id="Phobius"/>
    </source>
</evidence>
<dbReference type="Proteomes" id="UP000326170">
    <property type="component" value="Chromosome"/>
</dbReference>
<organism evidence="2 3">
    <name type="scientific">Natronorubrum aibiense</name>
    <dbReference type="NCBI Taxonomy" id="348826"/>
    <lineage>
        <taxon>Archaea</taxon>
        <taxon>Methanobacteriati</taxon>
        <taxon>Methanobacteriota</taxon>
        <taxon>Stenosarchaea group</taxon>
        <taxon>Halobacteria</taxon>
        <taxon>Halobacteriales</taxon>
        <taxon>Natrialbaceae</taxon>
        <taxon>Natronorubrum</taxon>
    </lineage>
</organism>
<gene>
    <name evidence="2" type="ORF">GCU68_12520</name>
</gene>
<sequence length="135" mass="14199">MASGLDIARRLAARRLAIYGGGLAVIVAVRMGPSVGSWEPPASLETALVGFVLAIMVGTYLAERVARASPPDCGKPDRPSYTSPQRAGVAIALGGFVFGLYFALTDRLVTAAPFLIGAVLLVRWVFATDPTLDHE</sequence>
<dbReference type="KEGG" id="nas:GCU68_12520"/>